<keyword evidence="2" id="KW-0808">Transferase</keyword>
<feature type="domain" description="O-methyltransferase dimerisation" evidence="5">
    <location>
        <begin position="13"/>
        <end position="86"/>
    </location>
</feature>
<evidence type="ECO:0000259" key="5">
    <source>
        <dbReference type="Pfam" id="PF08100"/>
    </source>
</evidence>
<keyword evidence="3" id="KW-0949">S-adenosyl-L-methionine</keyword>
<dbReference type="SUPFAM" id="SSF46785">
    <property type="entry name" value="Winged helix' DNA-binding domain"/>
    <property type="match status" value="1"/>
</dbReference>
<organism evidence="6 7">
    <name type="scientific">Kutzneria chonburiensis</name>
    <dbReference type="NCBI Taxonomy" id="1483604"/>
    <lineage>
        <taxon>Bacteria</taxon>
        <taxon>Bacillati</taxon>
        <taxon>Actinomycetota</taxon>
        <taxon>Actinomycetes</taxon>
        <taxon>Pseudonocardiales</taxon>
        <taxon>Pseudonocardiaceae</taxon>
        <taxon>Kutzneria</taxon>
    </lineage>
</organism>
<evidence type="ECO:0000259" key="4">
    <source>
        <dbReference type="Pfam" id="PF00891"/>
    </source>
</evidence>
<name>A0ABV6MSU7_9PSEU</name>
<dbReference type="PANTHER" id="PTHR43712">
    <property type="entry name" value="PUTATIVE (AFU_ORTHOLOGUE AFUA_4G14580)-RELATED"/>
    <property type="match status" value="1"/>
</dbReference>
<proteinExistence type="predicted"/>
<dbReference type="Gene3D" id="1.10.10.10">
    <property type="entry name" value="Winged helix-like DNA-binding domain superfamily/Winged helix DNA-binding domain"/>
    <property type="match status" value="1"/>
</dbReference>
<dbReference type="SUPFAM" id="SSF53335">
    <property type="entry name" value="S-adenosyl-L-methionine-dependent methyltransferases"/>
    <property type="match status" value="1"/>
</dbReference>
<feature type="domain" description="O-methyltransferase C-terminal" evidence="4">
    <location>
        <begin position="108"/>
        <end position="310"/>
    </location>
</feature>
<dbReference type="InterPro" id="IPR012967">
    <property type="entry name" value="COMT_dimerisation"/>
</dbReference>
<evidence type="ECO:0000313" key="6">
    <source>
        <dbReference type="EMBL" id="MFC0542891.1"/>
    </source>
</evidence>
<dbReference type="PANTHER" id="PTHR43712:SF2">
    <property type="entry name" value="O-METHYLTRANSFERASE CICE"/>
    <property type="match status" value="1"/>
</dbReference>
<dbReference type="PIRSF" id="PIRSF005739">
    <property type="entry name" value="O-mtase"/>
    <property type="match status" value="1"/>
</dbReference>
<dbReference type="InterPro" id="IPR001077">
    <property type="entry name" value="COMT_C"/>
</dbReference>
<dbReference type="PROSITE" id="PS51683">
    <property type="entry name" value="SAM_OMT_II"/>
    <property type="match status" value="1"/>
</dbReference>
<keyword evidence="1 6" id="KW-0489">Methyltransferase</keyword>
<gene>
    <name evidence="6" type="ORF">ACFFH7_15440</name>
</gene>
<keyword evidence="7" id="KW-1185">Reference proteome</keyword>
<dbReference type="GO" id="GO:0008168">
    <property type="term" value="F:methyltransferase activity"/>
    <property type="evidence" value="ECO:0007669"/>
    <property type="project" value="UniProtKB-KW"/>
</dbReference>
<dbReference type="Proteomes" id="UP001589810">
    <property type="component" value="Unassembled WGS sequence"/>
</dbReference>
<dbReference type="InterPro" id="IPR029063">
    <property type="entry name" value="SAM-dependent_MTases_sf"/>
</dbReference>
<dbReference type="Gene3D" id="3.40.50.150">
    <property type="entry name" value="Vaccinia Virus protein VP39"/>
    <property type="match status" value="1"/>
</dbReference>
<dbReference type="Pfam" id="PF08100">
    <property type="entry name" value="Dimerisation"/>
    <property type="match status" value="1"/>
</dbReference>
<accession>A0ABV6MSU7</accession>
<protein>
    <submittedName>
        <fullName evidence="6">Methyltransferase</fullName>
    </submittedName>
</protein>
<evidence type="ECO:0000256" key="3">
    <source>
        <dbReference type="ARBA" id="ARBA00022691"/>
    </source>
</evidence>
<dbReference type="InterPro" id="IPR036388">
    <property type="entry name" value="WH-like_DNA-bd_sf"/>
</dbReference>
<dbReference type="RefSeq" id="WP_273941299.1">
    <property type="nucleotide sequence ID" value="NZ_CP097263.1"/>
</dbReference>
<dbReference type="GO" id="GO:0032259">
    <property type="term" value="P:methylation"/>
    <property type="evidence" value="ECO:0007669"/>
    <property type="project" value="UniProtKB-KW"/>
</dbReference>
<sequence>MTATEPAVDIIELGTAFCTAKIVLSAVELGLFTELAGGPATEDELRARLGLHARAAGEFFDALVALGLLVRDGTRYRNSAVAAAQLVRGPDYQGGFLEGANYILYPAWAQLTTALRTGQAQVPGTAADAVADPRAQLGYLAMQDALSGPLADDLAGALDWSKYNTMADIGGARGNMVSLMLTAFPHLHGHVFDQPANEGPFSDHMRLRGVSDRAGFTGGDLFRDPFPRADVLVIGHVLADFSLNERISLVFKAFEAVKPGGALLVYDPMTDLERPVRDASVAGLHMLLMTEGGQAYPVVECQQWLQDAGFADVTSTRIGRGNAVVIGRKE</sequence>
<dbReference type="InterPro" id="IPR016461">
    <property type="entry name" value="COMT-like"/>
</dbReference>
<dbReference type="InterPro" id="IPR036390">
    <property type="entry name" value="WH_DNA-bd_sf"/>
</dbReference>
<dbReference type="EMBL" id="JBHLUD010000004">
    <property type="protein sequence ID" value="MFC0542891.1"/>
    <property type="molecule type" value="Genomic_DNA"/>
</dbReference>
<comment type="caution">
    <text evidence="6">The sequence shown here is derived from an EMBL/GenBank/DDBJ whole genome shotgun (WGS) entry which is preliminary data.</text>
</comment>
<evidence type="ECO:0000313" key="7">
    <source>
        <dbReference type="Proteomes" id="UP001589810"/>
    </source>
</evidence>
<evidence type="ECO:0000256" key="2">
    <source>
        <dbReference type="ARBA" id="ARBA00022679"/>
    </source>
</evidence>
<dbReference type="Pfam" id="PF00891">
    <property type="entry name" value="Methyltransf_2"/>
    <property type="match status" value="1"/>
</dbReference>
<reference evidence="6 7" key="1">
    <citation type="submission" date="2024-09" db="EMBL/GenBank/DDBJ databases">
        <authorList>
            <person name="Sun Q."/>
            <person name="Mori K."/>
        </authorList>
    </citation>
    <scope>NUCLEOTIDE SEQUENCE [LARGE SCALE GENOMIC DNA]</scope>
    <source>
        <strain evidence="6 7">TBRC 1432</strain>
    </source>
</reference>
<evidence type="ECO:0000256" key="1">
    <source>
        <dbReference type="ARBA" id="ARBA00022603"/>
    </source>
</evidence>